<dbReference type="EMBL" id="SWDX01000006">
    <property type="protein sequence ID" value="TKC59265.1"/>
    <property type="molecule type" value="Genomic_DNA"/>
</dbReference>
<dbReference type="PANTHER" id="PTHR13778:SF47">
    <property type="entry name" value="LIPOPOLYSACCHARIDE 1,3-GALACTOSYLTRANSFERASE"/>
    <property type="match status" value="1"/>
</dbReference>
<evidence type="ECO:0000256" key="1">
    <source>
        <dbReference type="ARBA" id="ARBA00022676"/>
    </source>
</evidence>
<dbReference type="OrthoDB" id="695971at2"/>
<keyword evidence="3" id="KW-0479">Metal-binding</keyword>
<dbReference type="InterPro" id="IPR050748">
    <property type="entry name" value="Glycosyltrans_8_dom-fam"/>
</dbReference>
<dbReference type="InterPro" id="IPR029044">
    <property type="entry name" value="Nucleotide-diphossugar_trans"/>
</dbReference>
<dbReference type="GO" id="GO:0016757">
    <property type="term" value="F:glycosyltransferase activity"/>
    <property type="evidence" value="ECO:0007669"/>
    <property type="project" value="UniProtKB-KW"/>
</dbReference>
<sequence length="293" mass="34274">MQEKRISIVLVCDDYYAVLLAAFLKSIELNHKEEEIIDVYIVDDSISKKSRVKIIDSLNHDKIQLHWIEMENAIPKDVNLPFINNAYPLNILVRLLIPYFIPAQVEKIIYFDVDMIMLDDISNLWNIDIGESIIGAISDTIGPKMKTIGNGIENYKELGLDGNQKYFNSGLQVINIKKWLDADITRKAIDAIANNKKYASLSDQYGLNVALIGQWHEIDPTWSCFSVNTILKPSLIHYFHRKPIYKEYSYNYKEEFFFYLKQTQWRNFKPIGKSSRYLKKIKNMFQKVQFVIK</sequence>
<keyword evidence="2 4" id="KW-0808">Transferase</keyword>
<reference evidence="5 7" key="2">
    <citation type="submission" date="2019-04" db="EMBL/GenBank/DDBJ databases">
        <title>Pedobacter sp. RP-1-16 sp. nov., isolated from Arctic soil.</title>
        <authorList>
            <person name="Dahal R.H."/>
            <person name="Kim D.-U."/>
        </authorList>
    </citation>
    <scope>NUCLEOTIDE SEQUENCE [LARGE SCALE GENOMIC DNA]</scope>
    <source>
        <strain evidence="5 7">RP-1-16</strain>
    </source>
</reference>
<dbReference type="SUPFAM" id="SSF53448">
    <property type="entry name" value="Nucleotide-diphospho-sugar transferases"/>
    <property type="match status" value="1"/>
</dbReference>
<dbReference type="Proteomes" id="UP000291117">
    <property type="component" value="Unassembled WGS sequence"/>
</dbReference>
<evidence type="ECO:0000313" key="7">
    <source>
        <dbReference type="Proteomes" id="UP000309594"/>
    </source>
</evidence>
<reference evidence="4 6" key="1">
    <citation type="submission" date="2019-02" db="EMBL/GenBank/DDBJ databases">
        <title>Pedobacter sp. RP-3-8 sp. nov., isolated from Arctic soil.</title>
        <authorList>
            <person name="Dahal R.H."/>
        </authorList>
    </citation>
    <scope>NUCLEOTIDE SEQUENCE [LARGE SCALE GENOMIC DNA]</scope>
    <source>
        <strain evidence="4 6">RP-3-8</strain>
    </source>
</reference>
<evidence type="ECO:0000256" key="3">
    <source>
        <dbReference type="ARBA" id="ARBA00022723"/>
    </source>
</evidence>
<comment type="caution">
    <text evidence="4">The sequence shown here is derived from an EMBL/GenBank/DDBJ whole genome shotgun (WGS) entry which is preliminary data.</text>
</comment>
<accession>A0A4U1G6D9</accession>
<protein>
    <submittedName>
        <fullName evidence="4">Glycosyltransferase family 8 protein</fullName>
    </submittedName>
</protein>
<keyword evidence="1" id="KW-0328">Glycosyltransferase</keyword>
<dbReference type="Pfam" id="PF01501">
    <property type="entry name" value="Glyco_transf_8"/>
    <property type="match status" value="1"/>
</dbReference>
<evidence type="ECO:0000313" key="6">
    <source>
        <dbReference type="Proteomes" id="UP000291117"/>
    </source>
</evidence>
<evidence type="ECO:0000313" key="4">
    <source>
        <dbReference type="EMBL" id="TCC97277.1"/>
    </source>
</evidence>
<dbReference type="EMBL" id="SJSM01000004">
    <property type="protein sequence ID" value="TCC97277.1"/>
    <property type="molecule type" value="Genomic_DNA"/>
</dbReference>
<name>A0A4R0NCA0_9SPHI</name>
<dbReference type="GO" id="GO:0046872">
    <property type="term" value="F:metal ion binding"/>
    <property type="evidence" value="ECO:0007669"/>
    <property type="project" value="UniProtKB-KW"/>
</dbReference>
<organism evidence="4 6">
    <name type="scientific">Pedobacter hiemivivus</name>
    <dbReference type="NCBI Taxonomy" id="2530454"/>
    <lineage>
        <taxon>Bacteria</taxon>
        <taxon>Pseudomonadati</taxon>
        <taxon>Bacteroidota</taxon>
        <taxon>Sphingobacteriia</taxon>
        <taxon>Sphingobacteriales</taxon>
        <taxon>Sphingobacteriaceae</taxon>
        <taxon>Pedobacter</taxon>
    </lineage>
</organism>
<dbReference type="AlphaFoldDB" id="A0A4R0NCA0"/>
<gene>
    <name evidence="4" type="ORF">EZ444_10530</name>
    <name evidence="5" type="ORF">FBD94_17185</name>
</gene>
<dbReference type="RefSeq" id="WP_131608689.1">
    <property type="nucleotide sequence ID" value="NZ_SJSM01000004.1"/>
</dbReference>
<accession>A0A4R0NCA0</accession>
<dbReference type="InterPro" id="IPR002495">
    <property type="entry name" value="Glyco_trans_8"/>
</dbReference>
<dbReference type="Gene3D" id="3.90.550.10">
    <property type="entry name" value="Spore Coat Polysaccharide Biosynthesis Protein SpsA, Chain A"/>
    <property type="match status" value="1"/>
</dbReference>
<proteinExistence type="predicted"/>
<evidence type="ECO:0000256" key="2">
    <source>
        <dbReference type="ARBA" id="ARBA00022679"/>
    </source>
</evidence>
<dbReference type="PANTHER" id="PTHR13778">
    <property type="entry name" value="GLYCOSYLTRANSFERASE 8 DOMAIN-CONTAINING PROTEIN"/>
    <property type="match status" value="1"/>
</dbReference>
<evidence type="ECO:0000313" key="5">
    <source>
        <dbReference type="EMBL" id="TKC59265.1"/>
    </source>
</evidence>
<keyword evidence="6" id="KW-1185">Reference proteome</keyword>
<dbReference type="Proteomes" id="UP000309594">
    <property type="component" value="Unassembled WGS sequence"/>
</dbReference>